<dbReference type="eggNOG" id="COG4870">
    <property type="taxonomic scope" value="Bacteria"/>
</dbReference>
<evidence type="ECO:0000313" key="11">
    <source>
        <dbReference type="EMBL" id="ABR49921.1"/>
    </source>
</evidence>
<dbReference type="InterPro" id="IPR025883">
    <property type="entry name" value="Cadherin-like_domain"/>
</dbReference>
<evidence type="ECO:0000256" key="3">
    <source>
        <dbReference type="ARBA" id="ARBA00023277"/>
    </source>
</evidence>
<name>A6TUQ3_ALKMQ</name>
<proteinExistence type="predicted"/>
<dbReference type="KEGG" id="amt:Amet_3803"/>
<evidence type="ECO:0000259" key="7">
    <source>
        <dbReference type="Pfam" id="PF03442"/>
    </source>
</evidence>
<organism evidence="11 12">
    <name type="scientific">Alkaliphilus metalliredigens (strain QYMF)</name>
    <dbReference type="NCBI Taxonomy" id="293826"/>
    <lineage>
        <taxon>Bacteria</taxon>
        <taxon>Bacillati</taxon>
        <taxon>Bacillota</taxon>
        <taxon>Clostridia</taxon>
        <taxon>Peptostreptococcales</taxon>
        <taxon>Natronincolaceae</taxon>
        <taxon>Alkaliphilus</taxon>
    </lineage>
</organism>
<evidence type="ECO:0000259" key="8">
    <source>
        <dbReference type="Pfam" id="PF07523"/>
    </source>
</evidence>
<evidence type="ECO:0000256" key="2">
    <source>
        <dbReference type="ARBA" id="ARBA00023001"/>
    </source>
</evidence>
<dbReference type="Proteomes" id="UP000001572">
    <property type="component" value="Chromosome"/>
</dbReference>
<dbReference type="InterPro" id="IPR036582">
    <property type="entry name" value="Mao_N_sf"/>
</dbReference>
<evidence type="ECO:0000256" key="5">
    <source>
        <dbReference type="SAM" id="MobiDB-lite"/>
    </source>
</evidence>
<feature type="domain" description="Copper amine oxidase-like N-terminal" evidence="9">
    <location>
        <begin position="869"/>
        <end position="977"/>
    </location>
</feature>
<sequence>MKKKQRLALVIILTLVLSVIAPAGLPMYADAASISSTDYTFDISGGNITLASGTGEYTGKIAVTHGSVTQHVYADDTITITGTTTTNRVLVSSGVTANITLSNVDISRTSINQCAFDMSGATINLTLIGNNSLSSGLMQAGLKVPAGAVLTINGSGRLTAKSVVIGSSSAGIGGGWGQDAGTINILGGTVTAMGGNSGAGIGGGGRGVSSGGYGGAINISGGIVTATGGDYGAGIGGGFEGSGGIINISGGTVTAVGGSSGAGIGGGPSGGSGTINISGNAQITATGGGPIMGRQNGWDIGSGSGSSGTGTLKIAGDGNDNPTVVFTTYGTNALVPTGVEKPYTNCTIQGAGAKDKKGIDIAGVYGPEGKEQAHLIITGVPTNMTVNETFDLSSSVTGGSTTGAITYSVTGSGLTVENESIVTAVQVGTATITVTKEGDKYFSSVLAIIGNIIVTEPVTLERIRVTSQPDKVIYYVNETLDLTGLVVTGEYSDTSTASLSVTAANISGFNSSVEKDNQVITVTYENKITTFTVDIVTPLIPTINPASMNYELTTPADVFTIITWGNAVSVTDVMYGSENLVLDTDYTINVNQLTIYTDYLEALNLRQGDRAEFNIFFDDNNIVTLTVNAVEGYIPSGNAKLMELLLSQGTLNPTFSEDIVSYSANVGSGISSMNVTTVIEDSNATVAINGNSVASGSVIPISLNTGNNTITIVVTAENGSIKTYTIIVNRASSNAGGSINSSSRDGSSTQNLAIVKTNPTEAIEGIAYSYSFIATGGGKGYSFKITSGALPEGLTLSKDGVISGTPTKAGTYQYTITVTDQNGRVVRHSFTQVIGEEVEEEIQKEPLEKEDPPKKQIRLTLGRLETQIDDEIYLLDTIPFIEGESNRTLVPIKFISEALGAKVTWLSETEQVLIIEGETEILLTIGSKEVLVNGEIILIETEPRIMSPGRTFVPLRFVSEILGATVEYDEVTREITIIK</sequence>
<keyword evidence="4" id="KW-0624">Polysaccharide degradation</keyword>
<dbReference type="Pfam" id="PF07833">
    <property type="entry name" value="Cu_amine_oxidN1"/>
    <property type="match status" value="1"/>
</dbReference>
<evidence type="ECO:0000256" key="6">
    <source>
        <dbReference type="SAM" id="SignalP"/>
    </source>
</evidence>
<dbReference type="AlphaFoldDB" id="A6TUQ3"/>
<dbReference type="GO" id="GO:0016020">
    <property type="term" value="C:membrane"/>
    <property type="evidence" value="ECO:0007669"/>
    <property type="project" value="InterPro"/>
</dbReference>
<feature type="domain" description="Cadherin-like beta-sandwich-like" evidence="10">
    <location>
        <begin position="649"/>
        <end position="730"/>
    </location>
</feature>
<dbReference type="Pfam" id="PF03442">
    <property type="entry name" value="CBM_X2"/>
    <property type="match status" value="1"/>
</dbReference>
<dbReference type="STRING" id="293826.Amet_3803"/>
<dbReference type="SUPFAM" id="SSF49313">
    <property type="entry name" value="Cadherin-like"/>
    <property type="match status" value="1"/>
</dbReference>
<dbReference type="HOGENOM" id="CLU_303784_0_0_9"/>
<evidence type="ECO:0000259" key="10">
    <source>
        <dbReference type="Pfam" id="PF12733"/>
    </source>
</evidence>
<dbReference type="eggNOG" id="COG4625">
    <property type="taxonomic scope" value="Bacteria"/>
</dbReference>
<protein>
    <submittedName>
        <fullName evidence="11">Copper amine oxidase domain protein</fullName>
    </submittedName>
</protein>
<dbReference type="GO" id="GO:0030245">
    <property type="term" value="P:cellulose catabolic process"/>
    <property type="evidence" value="ECO:0007669"/>
    <property type="project" value="UniProtKB-KW"/>
</dbReference>
<dbReference type="GO" id="GO:0005509">
    <property type="term" value="F:calcium ion binding"/>
    <property type="evidence" value="ECO:0007669"/>
    <property type="project" value="InterPro"/>
</dbReference>
<dbReference type="EMBL" id="CP000724">
    <property type="protein sequence ID" value="ABR49921.1"/>
    <property type="molecule type" value="Genomic_DNA"/>
</dbReference>
<feature type="chain" id="PRO_5002702983" evidence="6">
    <location>
        <begin position="32"/>
        <end position="979"/>
    </location>
</feature>
<dbReference type="OrthoDB" id="1957552at2"/>
<evidence type="ECO:0000313" key="12">
    <source>
        <dbReference type="Proteomes" id="UP000001572"/>
    </source>
</evidence>
<accession>A6TUQ3</accession>
<dbReference type="Gene3D" id="2.60.40.3630">
    <property type="match status" value="1"/>
</dbReference>
<dbReference type="InterPro" id="IPR005102">
    <property type="entry name" value="Carbo-bd_X2"/>
</dbReference>
<dbReference type="Pfam" id="PF12733">
    <property type="entry name" value="Cadherin-like"/>
    <property type="match status" value="1"/>
</dbReference>
<dbReference type="RefSeq" id="WP_012064881.1">
    <property type="nucleotide sequence ID" value="NC_009633.1"/>
</dbReference>
<feature type="region of interest" description="Disordered" evidence="5">
    <location>
        <begin position="286"/>
        <end position="317"/>
    </location>
</feature>
<evidence type="ECO:0000259" key="9">
    <source>
        <dbReference type="Pfam" id="PF07833"/>
    </source>
</evidence>
<dbReference type="eggNOG" id="COG2755">
    <property type="taxonomic scope" value="Bacteria"/>
</dbReference>
<gene>
    <name evidence="11" type="ordered locus">Amet_3803</name>
</gene>
<evidence type="ECO:0000256" key="1">
    <source>
        <dbReference type="ARBA" id="ARBA00022729"/>
    </source>
</evidence>
<dbReference type="Pfam" id="PF05345">
    <property type="entry name" value="He_PIG"/>
    <property type="match status" value="1"/>
</dbReference>
<dbReference type="Pfam" id="PF07523">
    <property type="entry name" value="Big_3"/>
    <property type="match status" value="1"/>
</dbReference>
<dbReference type="Gene3D" id="2.60.40.10">
    <property type="entry name" value="Immunoglobulins"/>
    <property type="match status" value="2"/>
</dbReference>
<dbReference type="InterPro" id="IPR022038">
    <property type="entry name" value="Ig-like_bact"/>
</dbReference>
<dbReference type="eggNOG" id="COG2041">
    <property type="taxonomic scope" value="Bacteria"/>
</dbReference>
<feature type="domain" description="Carbohydrate binding X2" evidence="7">
    <location>
        <begin position="543"/>
        <end position="627"/>
    </location>
</feature>
<keyword evidence="3" id="KW-0119">Carbohydrate metabolism</keyword>
<feature type="signal peptide" evidence="6">
    <location>
        <begin position="1"/>
        <end position="31"/>
    </location>
</feature>
<dbReference type="SUPFAM" id="SSF55383">
    <property type="entry name" value="Copper amine oxidase, domain N"/>
    <property type="match status" value="1"/>
</dbReference>
<keyword evidence="12" id="KW-1185">Reference proteome</keyword>
<evidence type="ECO:0000256" key="4">
    <source>
        <dbReference type="ARBA" id="ARBA00023326"/>
    </source>
</evidence>
<keyword evidence="2" id="KW-0136">Cellulose degradation</keyword>
<keyword evidence="1 6" id="KW-0732">Signal</keyword>
<dbReference type="Pfam" id="PF18889">
    <property type="entry name" value="Beta_helix_3"/>
    <property type="match status" value="4"/>
</dbReference>
<dbReference type="InterPro" id="IPR013783">
    <property type="entry name" value="Ig-like_fold"/>
</dbReference>
<feature type="domain" description="Ig-like" evidence="8">
    <location>
        <begin position="468"/>
        <end position="533"/>
    </location>
</feature>
<dbReference type="InterPro" id="IPR015919">
    <property type="entry name" value="Cadherin-like_sf"/>
</dbReference>
<dbReference type="Gene3D" id="3.30.457.10">
    <property type="entry name" value="Copper amine oxidase-like, N-terminal domain"/>
    <property type="match status" value="1"/>
</dbReference>
<dbReference type="InterPro" id="IPR012854">
    <property type="entry name" value="Cu_amine_oxidase-like_N"/>
</dbReference>
<reference evidence="12" key="1">
    <citation type="journal article" date="2016" name="Genome Announc.">
        <title>Complete genome sequence of Alkaliphilus metalliredigens strain QYMF, an alkaliphilic and metal-reducing bacterium isolated from borax-contaminated leachate ponds.</title>
        <authorList>
            <person name="Hwang C."/>
            <person name="Copeland A."/>
            <person name="Lucas S."/>
            <person name="Lapidus A."/>
            <person name="Barry K."/>
            <person name="Detter J.C."/>
            <person name="Glavina Del Rio T."/>
            <person name="Hammon N."/>
            <person name="Israni S."/>
            <person name="Dalin E."/>
            <person name="Tice H."/>
            <person name="Pitluck S."/>
            <person name="Chertkov O."/>
            <person name="Brettin T."/>
            <person name="Bruce D."/>
            <person name="Han C."/>
            <person name="Schmutz J."/>
            <person name="Larimer F."/>
            <person name="Land M.L."/>
            <person name="Hauser L."/>
            <person name="Kyrpides N."/>
            <person name="Mikhailova N."/>
            <person name="Ye Q."/>
            <person name="Zhou J."/>
            <person name="Richardson P."/>
            <person name="Fields M.W."/>
        </authorList>
    </citation>
    <scope>NUCLEOTIDE SEQUENCE [LARGE SCALE GENOMIC DNA]</scope>
    <source>
        <strain evidence="12">QYMF</strain>
    </source>
</reference>
<dbReference type="eggNOG" id="COG5184">
    <property type="taxonomic scope" value="Bacteria"/>
</dbReference>